<evidence type="ECO:0000256" key="4">
    <source>
        <dbReference type="ARBA" id="ARBA00022630"/>
    </source>
</evidence>
<comment type="caution">
    <text evidence="10">The sequence shown here is derived from an EMBL/GenBank/DDBJ whole genome shotgun (WGS) entry which is preliminary data.</text>
</comment>
<evidence type="ECO:0000256" key="2">
    <source>
        <dbReference type="ARBA" id="ARBA00009881"/>
    </source>
</evidence>
<keyword evidence="4" id="KW-0285">Flavoprotein</keyword>
<keyword evidence="6" id="KW-0560">Oxidoreductase</keyword>
<dbReference type="Gene3D" id="3.20.20.70">
    <property type="entry name" value="Aldolase class I"/>
    <property type="match status" value="1"/>
</dbReference>
<dbReference type="CDD" id="cd04730">
    <property type="entry name" value="NPD_like"/>
    <property type="match status" value="1"/>
</dbReference>
<proteinExistence type="inferred from homology"/>
<dbReference type="Proteomes" id="UP000269198">
    <property type="component" value="Unassembled WGS sequence"/>
</dbReference>
<accession>A0A3N0E242</accession>
<evidence type="ECO:0000313" key="11">
    <source>
        <dbReference type="Proteomes" id="UP000269198"/>
    </source>
</evidence>
<dbReference type="GO" id="GO:0018580">
    <property type="term" value="F:nitronate monooxygenase activity"/>
    <property type="evidence" value="ECO:0007669"/>
    <property type="project" value="InterPro"/>
</dbReference>
<evidence type="ECO:0000256" key="8">
    <source>
        <dbReference type="ARBA" id="ARBA00031155"/>
    </source>
</evidence>
<evidence type="ECO:0000256" key="7">
    <source>
        <dbReference type="ARBA" id="ARBA00023033"/>
    </source>
</evidence>
<evidence type="ECO:0000256" key="9">
    <source>
        <dbReference type="ARBA" id="ARBA00049401"/>
    </source>
</evidence>
<sequence>MAGGVSTPELVAAVNQAGGLGFLAAGYTSVQRMRDLIHTTRELTGRPFGVNLFVPEPDRADPLALEDYRDRLLPEAKRLGTEPGRAYWSDDDYPAKLSALVADPVGYVSFTFNCPAATDIAALRAAGSTVIVTVTSASEARTAVDAGADMLCVQGVEAGGHQGSFDDTEERTTPLSELLATVRATVEVPLLAAGGITTGGDIRAAMAAGAVAAQLGTALLRTPESGANPAHKDALADARFTHTAVTRAFSGRRARGLANRFLREHGPAAPAAYPHVHYLTGPIRAAAARAADLESLHLWAGTGFRAARDRPAGDVIAELAAGV</sequence>
<protein>
    <recommendedName>
        <fullName evidence="8">Propionate 3-nitronate monooxygenase</fullName>
    </recommendedName>
</protein>
<comment type="catalytic activity">
    <reaction evidence="9">
        <text>3 propionate 3-nitronate + 3 O2 + H2O = 3 3-oxopropanoate + 2 nitrate + nitrite + H2O2 + 3 H(+)</text>
        <dbReference type="Rhea" id="RHEA:57332"/>
        <dbReference type="ChEBI" id="CHEBI:15377"/>
        <dbReference type="ChEBI" id="CHEBI:15378"/>
        <dbReference type="ChEBI" id="CHEBI:15379"/>
        <dbReference type="ChEBI" id="CHEBI:16240"/>
        <dbReference type="ChEBI" id="CHEBI:16301"/>
        <dbReference type="ChEBI" id="CHEBI:17632"/>
        <dbReference type="ChEBI" id="CHEBI:33190"/>
        <dbReference type="ChEBI" id="CHEBI:136067"/>
    </reaction>
</comment>
<dbReference type="PANTHER" id="PTHR42747">
    <property type="entry name" value="NITRONATE MONOOXYGENASE-RELATED"/>
    <property type="match status" value="1"/>
</dbReference>
<keyword evidence="5" id="KW-0288">FMN</keyword>
<evidence type="ECO:0000256" key="3">
    <source>
        <dbReference type="ARBA" id="ARBA00022575"/>
    </source>
</evidence>
<keyword evidence="3" id="KW-0216">Detoxification</keyword>
<evidence type="ECO:0000256" key="5">
    <source>
        <dbReference type="ARBA" id="ARBA00022643"/>
    </source>
</evidence>
<dbReference type="SUPFAM" id="SSF51412">
    <property type="entry name" value="Inosine monophosphate dehydrogenase (IMPDH)"/>
    <property type="match status" value="1"/>
</dbReference>
<dbReference type="EMBL" id="RJMB01000029">
    <property type="protein sequence ID" value="RNL81843.1"/>
    <property type="molecule type" value="Genomic_DNA"/>
</dbReference>
<dbReference type="Pfam" id="PF03060">
    <property type="entry name" value="NMO"/>
    <property type="match status" value="1"/>
</dbReference>
<name>A0A3N0E242_9ACTN</name>
<dbReference type="AlphaFoldDB" id="A0A3N0E242"/>
<dbReference type="GO" id="GO:0009636">
    <property type="term" value="P:response to toxic substance"/>
    <property type="evidence" value="ECO:0007669"/>
    <property type="project" value="UniProtKB-KW"/>
</dbReference>
<keyword evidence="7 10" id="KW-0503">Monooxygenase</keyword>
<dbReference type="OrthoDB" id="9778912at2"/>
<gene>
    <name evidence="10" type="ORF">EFW17_21120</name>
</gene>
<reference evidence="10 11" key="1">
    <citation type="submission" date="2018-11" db="EMBL/GenBank/DDBJ databases">
        <title>The genome draft of YIM 96095.</title>
        <authorList>
            <person name="Tang S.-K."/>
            <person name="Chunyu W.-X."/>
            <person name="Feng Y.-Z."/>
        </authorList>
    </citation>
    <scope>NUCLEOTIDE SEQUENCE [LARGE SCALE GENOMIC DNA]</scope>
    <source>
        <strain evidence="10 11">YIM 96095</strain>
    </source>
</reference>
<dbReference type="PANTHER" id="PTHR42747:SF3">
    <property type="entry name" value="NITRONATE MONOOXYGENASE-RELATED"/>
    <property type="match status" value="1"/>
</dbReference>
<comment type="similarity">
    <text evidence="2">Belongs to the nitronate monooxygenase family. NMO class I subfamily.</text>
</comment>
<comment type="cofactor">
    <cofactor evidence="1">
        <name>FMN</name>
        <dbReference type="ChEBI" id="CHEBI:58210"/>
    </cofactor>
</comment>
<keyword evidence="11" id="KW-1185">Reference proteome</keyword>
<evidence type="ECO:0000313" key="10">
    <source>
        <dbReference type="EMBL" id="RNL81843.1"/>
    </source>
</evidence>
<evidence type="ECO:0000256" key="6">
    <source>
        <dbReference type="ARBA" id="ARBA00023002"/>
    </source>
</evidence>
<organism evidence="10 11">
    <name type="scientific">Halostreptopolyspora alba</name>
    <dbReference type="NCBI Taxonomy" id="2487137"/>
    <lineage>
        <taxon>Bacteria</taxon>
        <taxon>Bacillati</taxon>
        <taxon>Actinomycetota</taxon>
        <taxon>Actinomycetes</taxon>
        <taxon>Streptosporangiales</taxon>
        <taxon>Nocardiopsidaceae</taxon>
        <taxon>Halostreptopolyspora</taxon>
    </lineage>
</organism>
<dbReference type="InterPro" id="IPR004136">
    <property type="entry name" value="NMO"/>
</dbReference>
<dbReference type="InterPro" id="IPR013785">
    <property type="entry name" value="Aldolase_TIM"/>
</dbReference>
<evidence type="ECO:0000256" key="1">
    <source>
        <dbReference type="ARBA" id="ARBA00001917"/>
    </source>
</evidence>